<dbReference type="AlphaFoldDB" id="M2PEH4"/>
<organism evidence="1 2">
    <name type="scientific">Amycolatopsis azurea DSM 43854</name>
    <dbReference type="NCBI Taxonomy" id="1238180"/>
    <lineage>
        <taxon>Bacteria</taxon>
        <taxon>Bacillati</taxon>
        <taxon>Actinomycetota</taxon>
        <taxon>Actinomycetes</taxon>
        <taxon>Pseudonocardiales</taxon>
        <taxon>Pseudonocardiaceae</taxon>
        <taxon>Amycolatopsis</taxon>
    </lineage>
</organism>
<accession>M2PEH4</accession>
<reference evidence="1 2" key="1">
    <citation type="submission" date="2012-10" db="EMBL/GenBank/DDBJ databases">
        <title>Genome assembly of Amycolatopsis azurea DSM 43854.</title>
        <authorList>
            <person name="Khatri I."/>
            <person name="Kaur I."/>
            <person name="Subramanian S."/>
            <person name="Mayilraj S."/>
        </authorList>
    </citation>
    <scope>NUCLEOTIDE SEQUENCE [LARGE SCALE GENOMIC DNA]</scope>
    <source>
        <strain evidence="1 2">DSM 43854</strain>
    </source>
</reference>
<protein>
    <submittedName>
        <fullName evidence="1">Uncharacterized protein</fullName>
    </submittedName>
</protein>
<name>M2PEH4_9PSEU</name>
<evidence type="ECO:0000313" key="2">
    <source>
        <dbReference type="Proteomes" id="UP000014137"/>
    </source>
</evidence>
<sequence>MILAIVGIMSLPDFWLRRPAMPASAALRERFDATLDEALAAGPDRPFDYRLDAPKWQFLCHAADRADFVLHGSGDSGITEFVPRQPPDITDFGSRHAVFAAADGIWPMFYAILDRDSLPVSMCNACVRAGGEARYHFSISAPALARRPWRTGTVYLLPSATFELEPADGEIRPTQAASPVPVRPVAKLTVRPEDFPFLHDVHGHQDEELLARAAAAPDGFPWHEPG</sequence>
<comment type="caution">
    <text evidence="1">The sequence shown here is derived from an EMBL/GenBank/DDBJ whole genome shotgun (WGS) entry which is preliminary data.</text>
</comment>
<dbReference type="PATRIC" id="fig|1238180.3.peg.7557"/>
<dbReference type="EMBL" id="ANMG01000089">
    <property type="protein sequence ID" value="EMD22758.1"/>
    <property type="molecule type" value="Genomic_DNA"/>
</dbReference>
<gene>
    <name evidence="1" type="ORF">C791_8082</name>
</gene>
<proteinExistence type="predicted"/>
<dbReference type="Proteomes" id="UP000014137">
    <property type="component" value="Unassembled WGS sequence"/>
</dbReference>
<evidence type="ECO:0000313" key="1">
    <source>
        <dbReference type="EMBL" id="EMD22758.1"/>
    </source>
</evidence>